<dbReference type="Proteomes" id="UP000001918">
    <property type="component" value="Chromosome"/>
</dbReference>
<dbReference type="EMBL" id="CP001738">
    <property type="protein sequence ID" value="ACY96513.1"/>
    <property type="molecule type" value="Genomic_DNA"/>
</dbReference>
<protein>
    <recommendedName>
        <fullName evidence="3">Phosphoadenosine phosphosulfate reductase</fullName>
    </recommendedName>
</protein>
<evidence type="ECO:0008006" key="3">
    <source>
        <dbReference type="Google" id="ProtNLM"/>
    </source>
</evidence>
<sequence length="392" mass="44847">MDKVVLSLGMGVDSVGVLTRFLLEPETRDFKLDDLIVMTAMTGDEFTETAEHMERFILPLMRKFSVRYVQLSRGGPLASSRYAVLDDSRQPKRMHMVGPWRLRDEQLGNGTVPQFAHGKRICSVKSKADPLEWWKEDHLAGLTYQHILGFSAEEGHRILKDSTYTSASRRARFPLAEWGWTRADTLGYLHEVFGTTWPRSCCVYCPFAASDAEHLADRWRREPKGAVLALLMERRAMALNPRATLFSRTSAVQFAIDHRLYRVLALAEEALRRETWALYDVRRIYHAAVDKKTGRRIPTKKGTAWRSVKTLSEGSRQQMIAELHRRARAHGTEAQADGFAIMRAQLCTPDPERFPTNERFLSVGPAGVHDKERRSFHSLWTRLADQTSLFMA</sequence>
<dbReference type="eggNOG" id="COG0175">
    <property type="taxonomic scope" value="Bacteria"/>
</dbReference>
<dbReference type="STRING" id="471852.Tcur_0927"/>
<evidence type="ECO:0000313" key="1">
    <source>
        <dbReference type="EMBL" id="ACY96513.1"/>
    </source>
</evidence>
<gene>
    <name evidence="1" type="ordered locus">Tcur_0927</name>
</gene>
<dbReference type="RefSeq" id="WP_012851297.1">
    <property type="nucleotide sequence ID" value="NC_013510.1"/>
</dbReference>
<organism evidence="1 2">
    <name type="scientific">Thermomonospora curvata (strain ATCC 19995 / DSM 43183 / JCM 3096 / KCTC 9072 / NBRC 15933 / NCIMB 10081 / Henssen B9)</name>
    <dbReference type="NCBI Taxonomy" id="471852"/>
    <lineage>
        <taxon>Bacteria</taxon>
        <taxon>Bacillati</taxon>
        <taxon>Actinomycetota</taxon>
        <taxon>Actinomycetes</taxon>
        <taxon>Streptosporangiales</taxon>
        <taxon>Thermomonosporaceae</taxon>
        <taxon>Thermomonospora</taxon>
    </lineage>
</organism>
<accession>D1A6N8</accession>
<evidence type="ECO:0000313" key="2">
    <source>
        <dbReference type="Proteomes" id="UP000001918"/>
    </source>
</evidence>
<keyword evidence="2" id="KW-1185">Reference proteome</keyword>
<reference evidence="1 2" key="1">
    <citation type="journal article" date="2011" name="Stand. Genomic Sci.">
        <title>Complete genome sequence of Thermomonospora curvata type strain (B9).</title>
        <authorList>
            <person name="Chertkov O."/>
            <person name="Sikorski J."/>
            <person name="Nolan M."/>
            <person name="Lapidus A."/>
            <person name="Lucas S."/>
            <person name="Del Rio T.G."/>
            <person name="Tice H."/>
            <person name="Cheng J.F."/>
            <person name="Goodwin L."/>
            <person name="Pitluck S."/>
            <person name="Liolios K."/>
            <person name="Ivanova N."/>
            <person name="Mavromatis K."/>
            <person name="Mikhailova N."/>
            <person name="Ovchinnikova G."/>
            <person name="Pati A."/>
            <person name="Chen A."/>
            <person name="Palaniappan K."/>
            <person name="Djao O.D."/>
            <person name="Land M."/>
            <person name="Hauser L."/>
            <person name="Chang Y.J."/>
            <person name="Jeffries C.D."/>
            <person name="Brettin T."/>
            <person name="Han C."/>
            <person name="Detter J.C."/>
            <person name="Rohde M."/>
            <person name="Goker M."/>
            <person name="Woyke T."/>
            <person name="Bristow J."/>
            <person name="Eisen J.A."/>
            <person name="Markowitz V."/>
            <person name="Hugenholtz P."/>
            <person name="Klenk H.P."/>
            <person name="Kyrpides N.C."/>
        </authorList>
    </citation>
    <scope>NUCLEOTIDE SEQUENCE [LARGE SCALE GENOMIC DNA]</scope>
    <source>
        <strain evidence="2">ATCC 19995 / DSM 43183 / JCM 3096 / KCTC 9072 / NBRC 15933 / NCIMB 10081 / Henssen B9</strain>
    </source>
</reference>
<dbReference type="HOGENOM" id="CLU_667016_0_0_11"/>
<name>D1A6N8_THECD</name>
<proteinExistence type="predicted"/>
<dbReference type="AlphaFoldDB" id="D1A6N8"/>
<dbReference type="KEGG" id="tcu:Tcur_0927"/>